<accession>A0A3Q2ZFF5</accession>
<evidence type="ECO:0000313" key="17">
    <source>
        <dbReference type="Ensembl" id="ENSKMAP00000002318.1"/>
    </source>
</evidence>
<evidence type="ECO:0000256" key="13">
    <source>
        <dbReference type="ARBA" id="ARBA00034430"/>
    </source>
</evidence>
<feature type="compositionally biased region" description="Acidic residues" evidence="14">
    <location>
        <begin position="883"/>
        <end position="904"/>
    </location>
</feature>
<comment type="subcellular location">
    <subcellularLocation>
        <location evidence="1">Cell membrane</location>
        <topology evidence="1">Multi-pass membrane protein</topology>
    </subcellularLocation>
</comment>
<evidence type="ECO:0000256" key="14">
    <source>
        <dbReference type="SAM" id="MobiDB-lite"/>
    </source>
</evidence>
<evidence type="ECO:0000256" key="11">
    <source>
        <dbReference type="ARBA" id="ARBA00023136"/>
    </source>
</evidence>
<keyword evidence="6" id="KW-0631">Potassium channel</keyword>
<reference evidence="17" key="1">
    <citation type="submission" date="2025-08" db="UniProtKB">
        <authorList>
            <consortium name="Ensembl"/>
        </authorList>
    </citation>
    <scope>IDENTIFICATION</scope>
</reference>
<dbReference type="CDD" id="cd00130">
    <property type="entry name" value="PAS"/>
    <property type="match status" value="1"/>
</dbReference>
<name>A0A3Q2ZFF5_KRYMA</name>
<evidence type="ECO:0000256" key="8">
    <source>
        <dbReference type="ARBA" id="ARBA00022958"/>
    </source>
</evidence>
<dbReference type="PANTHER" id="PTHR10217">
    <property type="entry name" value="VOLTAGE AND LIGAND GATED POTASSIUM CHANNEL"/>
    <property type="match status" value="1"/>
</dbReference>
<evidence type="ECO:0000256" key="6">
    <source>
        <dbReference type="ARBA" id="ARBA00022826"/>
    </source>
</evidence>
<keyword evidence="8" id="KW-0630">Potassium</keyword>
<dbReference type="Gene3D" id="1.10.287.70">
    <property type="match status" value="1"/>
</dbReference>
<dbReference type="GO" id="GO:0005886">
    <property type="term" value="C:plasma membrane"/>
    <property type="evidence" value="ECO:0007669"/>
    <property type="project" value="UniProtKB-SubCell"/>
</dbReference>
<keyword evidence="10" id="KW-0406">Ion transport</keyword>
<dbReference type="InterPro" id="IPR000595">
    <property type="entry name" value="cNMP-bd_dom"/>
</dbReference>
<evidence type="ECO:0000256" key="10">
    <source>
        <dbReference type="ARBA" id="ARBA00023065"/>
    </source>
</evidence>
<feature type="transmembrane region" description="Helical" evidence="15">
    <location>
        <begin position="403"/>
        <end position="424"/>
    </location>
</feature>
<dbReference type="OMA" id="MRTSHPV"/>
<dbReference type="FunFam" id="1.10.1200.260:FF:000001">
    <property type="entry name" value="Potassium voltage-gated channel subfamily H member 7"/>
    <property type="match status" value="1"/>
</dbReference>
<feature type="region of interest" description="Disordered" evidence="14">
    <location>
        <begin position="1045"/>
        <end position="1156"/>
    </location>
</feature>
<dbReference type="Gene3D" id="3.30.450.20">
    <property type="entry name" value="PAS domain"/>
    <property type="match status" value="1"/>
</dbReference>
<keyword evidence="7" id="KW-0851">Voltage-gated channel</keyword>
<evidence type="ECO:0000256" key="12">
    <source>
        <dbReference type="ARBA" id="ARBA00023303"/>
    </source>
</evidence>
<reference evidence="17" key="2">
    <citation type="submission" date="2025-09" db="UniProtKB">
        <authorList>
            <consortium name="Ensembl"/>
        </authorList>
    </citation>
    <scope>IDENTIFICATION</scope>
</reference>
<dbReference type="InterPro" id="IPR003967">
    <property type="entry name" value="K_chnl_volt-dep_ERG"/>
</dbReference>
<dbReference type="Pfam" id="PF13426">
    <property type="entry name" value="PAS_9"/>
    <property type="match status" value="1"/>
</dbReference>
<keyword evidence="11 15" id="KW-0472">Membrane</keyword>
<dbReference type="FunFam" id="1.10.287.70:FF:000020">
    <property type="entry name" value="Potassium channel, voltage-gated eag-related subfamily H, member 7"/>
    <property type="match status" value="1"/>
</dbReference>
<feature type="transmembrane region" description="Helical" evidence="15">
    <location>
        <begin position="633"/>
        <end position="657"/>
    </location>
</feature>
<evidence type="ECO:0000256" key="2">
    <source>
        <dbReference type="ARBA" id="ARBA00022448"/>
    </source>
</evidence>
<keyword evidence="5 15" id="KW-0812">Transmembrane</keyword>
<dbReference type="InterPro" id="IPR050818">
    <property type="entry name" value="KCNH_animal-type"/>
</dbReference>
<dbReference type="InterPro" id="IPR018490">
    <property type="entry name" value="cNMP-bd_dom_sf"/>
</dbReference>
<dbReference type="Pfam" id="PF00027">
    <property type="entry name" value="cNMP_binding"/>
    <property type="match status" value="1"/>
</dbReference>
<dbReference type="CDD" id="cd00038">
    <property type="entry name" value="CAP_ED"/>
    <property type="match status" value="1"/>
</dbReference>
<evidence type="ECO:0000256" key="5">
    <source>
        <dbReference type="ARBA" id="ARBA00022692"/>
    </source>
</evidence>
<evidence type="ECO:0000256" key="9">
    <source>
        <dbReference type="ARBA" id="ARBA00022989"/>
    </source>
</evidence>
<dbReference type="PRINTS" id="PR01463">
    <property type="entry name" value="EAGCHANLFMLY"/>
</dbReference>
<feature type="region of interest" description="Disordered" evidence="14">
    <location>
        <begin position="229"/>
        <end position="261"/>
    </location>
</feature>
<dbReference type="GeneTree" id="ENSGT00940000155518"/>
<dbReference type="PROSITE" id="PS50042">
    <property type="entry name" value="CNMP_BINDING_3"/>
    <property type="match status" value="1"/>
</dbReference>
<dbReference type="InterPro" id="IPR005821">
    <property type="entry name" value="Ion_trans_dom"/>
</dbReference>
<evidence type="ECO:0000256" key="1">
    <source>
        <dbReference type="ARBA" id="ARBA00004651"/>
    </source>
</evidence>
<dbReference type="SMART" id="SM00100">
    <property type="entry name" value="cNMP"/>
    <property type="match status" value="1"/>
</dbReference>
<dbReference type="Pfam" id="PF00520">
    <property type="entry name" value="Ion_trans"/>
    <property type="match status" value="1"/>
</dbReference>
<dbReference type="FunFam" id="3.30.450.20:FF:000001">
    <property type="entry name" value="Potassium voltage-gated channel subfamily H member 7"/>
    <property type="match status" value="1"/>
</dbReference>
<dbReference type="Gene3D" id="1.10.1200.260">
    <property type="match status" value="1"/>
</dbReference>
<dbReference type="InterPro" id="IPR003938">
    <property type="entry name" value="K_chnl_volt-dep_EAG/ELK/ERG"/>
</dbReference>
<dbReference type="GO" id="GO:0034702">
    <property type="term" value="C:monoatomic ion channel complex"/>
    <property type="evidence" value="ECO:0007669"/>
    <property type="project" value="UniProtKB-KW"/>
</dbReference>
<feature type="compositionally biased region" description="Polar residues" evidence="14">
    <location>
        <begin position="1101"/>
        <end position="1110"/>
    </location>
</feature>
<keyword evidence="9 15" id="KW-1133">Transmembrane helix</keyword>
<comment type="catalytic activity">
    <reaction evidence="13">
        <text>K(+)(in) = K(+)(out)</text>
        <dbReference type="Rhea" id="RHEA:29463"/>
        <dbReference type="ChEBI" id="CHEBI:29103"/>
    </reaction>
</comment>
<evidence type="ECO:0000313" key="18">
    <source>
        <dbReference type="Proteomes" id="UP000264800"/>
    </source>
</evidence>
<keyword evidence="18" id="KW-1185">Reference proteome</keyword>
<keyword evidence="12" id="KW-0407">Ion channel</keyword>
<evidence type="ECO:0000256" key="4">
    <source>
        <dbReference type="ARBA" id="ARBA00022538"/>
    </source>
</evidence>
<dbReference type="GO" id="GO:0005242">
    <property type="term" value="F:inward rectifier potassium channel activity"/>
    <property type="evidence" value="ECO:0007669"/>
    <property type="project" value="TreeGrafter"/>
</dbReference>
<dbReference type="Ensembl" id="ENSKMAT00000002369.1">
    <property type="protein sequence ID" value="ENSKMAP00000002318.1"/>
    <property type="gene ID" value="ENSKMAG00000001671.1"/>
</dbReference>
<dbReference type="FunFam" id="2.60.120.10:FF:000011">
    <property type="entry name" value="Potassium channel, voltage-gated eag-related subfamily H, member 7"/>
    <property type="match status" value="1"/>
</dbReference>
<dbReference type="InterPro" id="IPR035965">
    <property type="entry name" value="PAS-like_dom_sf"/>
</dbReference>
<evidence type="ECO:0000256" key="7">
    <source>
        <dbReference type="ARBA" id="ARBA00022882"/>
    </source>
</evidence>
<dbReference type="SUPFAM" id="SSF55785">
    <property type="entry name" value="PYP-like sensor domain (PAS domain)"/>
    <property type="match status" value="1"/>
</dbReference>
<dbReference type="NCBIfam" id="TIGR00229">
    <property type="entry name" value="sensory_box"/>
    <property type="match status" value="1"/>
</dbReference>
<feature type="domain" description="Cyclic nucleotide-binding" evidence="16">
    <location>
        <begin position="736"/>
        <end position="836"/>
    </location>
</feature>
<proteinExistence type="predicted"/>
<dbReference type="SUPFAM" id="SSF81324">
    <property type="entry name" value="Voltage-gated potassium channels"/>
    <property type="match status" value="1"/>
</dbReference>
<dbReference type="InterPro" id="IPR014710">
    <property type="entry name" value="RmlC-like_jellyroll"/>
</dbReference>
<evidence type="ECO:0000259" key="16">
    <source>
        <dbReference type="PROSITE" id="PS50042"/>
    </source>
</evidence>
<evidence type="ECO:0000256" key="15">
    <source>
        <dbReference type="SAM" id="Phobius"/>
    </source>
</evidence>
<keyword evidence="4" id="KW-0633">Potassium transport</keyword>
<dbReference type="SUPFAM" id="SSF51206">
    <property type="entry name" value="cAMP-binding domain-like"/>
    <property type="match status" value="1"/>
</dbReference>
<feature type="region of interest" description="Disordered" evidence="14">
    <location>
        <begin position="874"/>
        <end position="944"/>
    </location>
</feature>
<keyword evidence="2" id="KW-0813">Transport</keyword>
<dbReference type="AlphaFoldDB" id="A0A3Q2ZFF5"/>
<dbReference type="PANTHER" id="PTHR10217:SF466">
    <property type="entry name" value="POTASSIUM VOLTAGE-GATED CHANNEL SUBFAMILY H MEMBER 7"/>
    <property type="match status" value="1"/>
</dbReference>
<dbReference type="InterPro" id="IPR000014">
    <property type="entry name" value="PAS"/>
</dbReference>
<sequence length="1156" mass="129111">MPVRRGHVAPQNTFLGVIIRKFEGQNKKFIIANARVQNCAIIYCNDGFCEMTGFSRPDVMQKPCTCDFLHGQLTSRHAVAQVAQALLGSEERKVQITYHRKDGSEFPCTTHIIPVKNEEGVVMMFILNFDYILQEGSSESLERLNHTSPSKADQRRFFRFRLPTLPLLGITKQSLPQEDPDAVMVDSPCHSDGSVATHNYQLPTTRESCSPSYANDTRALIGPSHCSTPVSGPLDHSSPKGAWDRVYPEQTQNQSQEDTETVCSIRRASSVHDMEGFGTKSKMVFRDRHASEGRDRPLSHIKSSLLGSTSDSNLNKYSTINKIPLITLNFSESNNEKKCPSPPSSEKTIIAPKVKDRTHNVTDKVTQVLSLGADVLPEYKLQTPRMDKWTILHYSPFKAVWDWLILLLVIYTAIFTPYSAAFLLNDIEERHRRECGYSCSPLNVVDLIVDIMFIVDILINFRTTYVNSNEEVVSHPAKIAIHYFKGWFLIDMVAAIPFDLLIFGSGSEETTTLIGLLKTARLLRLVRVARKLDRYSEYGAAVLMLLMCIFALIAHWLACIWYAIGNVEKPYLEHKIGWLDNLGVSIGKKYNYSDPASGPSIKDKYVTALYFTFSSLTSVGFGNVSPNTNSEKIFSICVMLIGSLMYASIFGNVSAIIQRLYSGTARYHLQMLRVKEFIRFHQIPNPLRQRLEEYFQHAWTYTNGIDMNMVLKGFPECLQADICLHLNKSLLHGCKAFHGATKGCLRALAMRFKTTHAPPGDTLVHCGDVLTALYFVSRGSIEILKDDIVVAILGKNDIFGEMIHLYAKPGKSCADVRALSYCDLHTIQREDILEVLDKYPEFADHFFNNLELTFDLRDENAKVMSVKVPLTVPLSEDRRESAEEGEDEDDEEEEEEEGREEEEEQRPLCSGVQGYPVVRDHSLGLGLSSAPEAPAGDNTQNQEYKGSLFTPSVLFQELQCISSSAQCREMPAGEDDSDTDLTYGEVEQRLDLLQQHLNRLESQMTADIQAILQLLQRQTATVPPAYSTVTSSPEYQSPAIRVQPVSAVQTDDPSLSTAPPPSQSPDSESSPIKSKEPPPAFLHAQTLPDGNFAGALESDPPTDQRQTLHSNGPAEERHHQPPRFLSGRQASLPDVPNSSGTLGLHRPVSDPGLPGQ</sequence>
<feature type="transmembrane region" description="Helical" evidence="15">
    <location>
        <begin position="540"/>
        <end position="564"/>
    </location>
</feature>
<dbReference type="PRINTS" id="PR01470">
    <property type="entry name" value="ERGCHANNEL"/>
</dbReference>
<feature type="compositionally biased region" description="Polar residues" evidence="14">
    <location>
        <begin position="1046"/>
        <end position="1057"/>
    </location>
</feature>
<dbReference type="Gene3D" id="2.60.120.10">
    <property type="entry name" value="Jelly Rolls"/>
    <property type="match status" value="1"/>
</dbReference>
<keyword evidence="3" id="KW-1003">Cell membrane</keyword>
<dbReference type="GO" id="GO:0042391">
    <property type="term" value="P:regulation of membrane potential"/>
    <property type="evidence" value="ECO:0007669"/>
    <property type="project" value="TreeGrafter"/>
</dbReference>
<evidence type="ECO:0000256" key="3">
    <source>
        <dbReference type="ARBA" id="ARBA00022475"/>
    </source>
</evidence>
<protein>
    <submittedName>
        <fullName evidence="17">Potassium channel, voltage gated eag related subfamily H, member 7</fullName>
    </submittedName>
</protein>
<organism evidence="17 18">
    <name type="scientific">Kryptolebias marmoratus</name>
    <name type="common">Mangrove killifish</name>
    <name type="synonym">Rivulus marmoratus</name>
    <dbReference type="NCBI Taxonomy" id="37003"/>
    <lineage>
        <taxon>Eukaryota</taxon>
        <taxon>Metazoa</taxon>
        <taxon>Chordata</taxon>
        <taxon>Craniata</taxon>
        <taxon>Vertebrata</taxon>
        <taxon>Euteleostomi</taxon>
        <taxon>Actinopterygii</taxon>
        <taxon>Neopterygii</taxon>
        <taxon>Teleostei</taxon>
        <taxon>Neoteleostei</taxon>
        <taxon>Acanthomorphata</taxon>
        <taxon>Ovalentaria</taxon>
        <taxon>Atherinomorphae</taxon>
        <taxon>Cyprinodontiformes</taxon>
        <taxon>Rivulidae</taxon>
        <taxon>Kryptolebias</taxon>
    </lineage>
</organism>
<dbReference type="Proteomes" id="UP000264800">
    <property type="component" value="Unplaced"/>
</dbReference>